<keyword evidence="2" id="KW-1185">Reference proteome</keyword>
<sequence length="249" mass="29341">MKNFKKKLKKKIFKKYFSEYRTVQKNNYSDFTPEEQQIVEKVKPYTMTSPERIVSLIRAVNYIETNKIEGSIVECGVWKGGSMMAALLALNEKRRDVFLYDTFEGMSEPTEKDKSYKNESAKDAYLNKDDYWKRIKCYSTLEEVKNNVYNLEYPENKIHFVQGKVEETVPATIPEKIAILRLDTDWYESTKHEMEHLFPRLEQGGVIIIDDYGHWKGCKKAIDEYISENNIRLLLNRIDYTGRIGIKLV</sequence>
<dbReference type="InterPro" id="IPR008884">
    <property type="entry name" value="TylF_MeTrfase"/>
</dbReference>
<dbReference type="Gene3D" id="3.40.50.150">
    <property type="entry name" value="Vaccinia Virus protein VP39"/>
    <property type="match status" value="1"/>
</dbReference>
<dbReference type="eggNOG" id="COG4122">
    <property type="taxonomic scope" value="Bacteria"/>
</dbReference>
<reference evidence="1 2" key="1">
    <citation type="submission" date="2012-12" db="EMBL/GenBank/DDBJ databases">
        <title>Genome assembly of Formosa sp. AK20.</title>
        <authorList>
            <person name="Kumar R."/>
            <person name="Khatri I."/>
            <person name="Vaidya B."/>
            <person name="Subramanian S."/>
            <person name="Pinnaka A."/>
        </authorList>
    </citation>
    <scope>NUCLEOTIDE SEQUENCE [LARGE SCALE GENOMIC DNA]</scope>
    <source>
        <strain evidence="1 2">AK20</strain>
    </source>
</reference>
<dbReference type="GeneID" id="98641089"/>
<dbReference type="PANTHER" id="PTHR40036:SF1">
    <property type="entry name" value="MACROCIN O-METHYLTRANSFERASE"/>
    <property type="match status" value="1"/>
</dbReference>
<organism evidence="1 2">
    <name type="scientific">Xanthomarina gelatinilytica</name>
    <dbReference type="NCBI Taxonomy" id="1137281"/>
    <lineage>
        <taxon>Bacteria</taxon>
        <taxon>Pseudomonadati</taxon>
        <taxon>Bacteroidota</taxon>
        <taxon>Flavobacteriia</taxon>
        <taxon>Flavobacteriales</taxon>
        <taxon>Flavobacteriaceae</taxon>
        <taxon>Xanthomarina</taxon>
    </lineage>
</organism>
<dbReference type="InterPro" id="IPR029063">
    <property type="entry name" value="SAM-dependent_MTases_sf"/>
</dbReference>
<dbReference type="PATRIC" id="fig|1137281.3.peg.1185"/>
<dbReference type="SUPFAM" id="SSF53335">
    <property type="entry name" value="S-adenosyl-L-methionine-dependent methyltransferases"/>
    <property type="match status" value="1"/>
</dbReference>
<dbReference type="RefSeq" id="WP_007648648.1">
    <property type="nucleotide sequence ID" value="NZ_ANLA01000007.1"/>
</dbReference>
<dbReference type="GO" id="GO:0008168">
    <property type="term" value="F:methyltransferase activity"/>
    <property type="evidence" value="ECO:0007669"/>
    <property type="project" value="UniProtKB-KW"/>
</dbReference>
<accession>M7MGW8</accession>
<dbReference type="PANTHER" id="PTHR40036">
    <property type="entry name" value="MACROCIN O-METHYLTRANSFERASE"/>
    <property type="match status" value="1"/>
</dbReference>
<protein>
    <submittedName>
        <fullName evidence="1">Macrocin-O-methyltransferase domain protein</fullName>
    </submittedName>
</protein>
<keyword evidence="1" id="KW-0489">Methyltransferase</keyword>
<dbReference type="AlphaFoldDB" id="M7MGW8"/>
<dbReference type="Proteomes" id="UP000012024">
    <property type="component" value="Unassembled WGS sequence"/>
</dbReference>
<dbReference type="GO" id="GO:0032259">
    <property type="term" value="P:methylation"/>
    <property type="evidence" value="ECO:0007669"/>
    <property type="project" value="UniProtKB-KW"/>
</dbReference>
<gene>
    <name evidence="1" type="ORF">D778_02596</name>
</gene>
<name>M7MGW8_9FLAO</name>
<dbReference type="EMBL" id="ANLA01000007">
    <property type="protein sequence ID" value="EMQ95502.1"/>
    <property type="molecule type" value="Genomic_DNA"/>
</dbReference>
<dbReference type="Pfam" id="PF05711">
    <property type="entry name" value="TylF"/>
    <property type="match status" value="1"/>
</dbReference>
<proteinExistence type="predicted"/>
<evidence type="ECO:0000313" key="1">
    <source>
        <dbReference type="EMBL" id="EMQ95502.1"/>
    </source>
</evidence>
<evidence type="ECO:0000313" key="2">
    <source>
        <dbReference type="Proteomes" id="UP000012024"/>
    </source>
</evidence>
<comment type="caution">
    <text evidence="1">The sequence shown here is derived from an EMBL/GenBank/DDBJ whole genome shotgun (WGS) entry which is preliminary data.</text>
</comment>
<keyword evidence="1" id="KW-0808">Transferase</keyword>